<dbReference type="SUPFAM" id="SSF56112">
    <property type="entry name" value="Protein kinase-like (PK-like)"/>
    <property type="match status" value="1"/>
</dbReference>
<dbReference type="SMART" id="SM00220">
    <property type="entry name" value="S_TKc"/>
    <property type="match status" value="1"/>
</dbReference>
<dbReference type="WBParaSite" id="maker-uti_cns_0002739-snap-gene-0.5-mRNA-1">
    <property type="protein sequence ID" value="maker-uti_cns_0002739-snap-gene-0.5-mRNA-1"/>
    <property type="gene ID" value="maker-uti_cns_0002739-snap-gene-0.5"/>
</dbReference>
<comment type="catalytic activity">
    <reaction evidence="9">
        <text>L-threonyl-[protein] + ATP = O-phospho-L-threonyl-[protein] + ADP + H(+)</text>
        <dbReference type="Rhea" id="RHEA:46608"/>
        <dbReference type="Rhea" id="RHEA-COMP:11060"/>
        <dbReference type="Rhea" id="RHEA-COMP:11605"/>
        <dbReference type="ChEBI" id="CHEBI:15378"/>
        <dbReference type="ChEBI" id="CHEBI:30013"/>
        <dbReference type="ChEBI" id="CHEBI:30616"/>
        <dbReference type="ChEBI" id="CHEBI:61977"/>
        <dbReference type="ChEBI" id="CHEBI:456216"/>
        <dbReference type="EC" id="2.7.11.1"/>
    </reaction>
</comment>
<evidence type="ECO:0000256" key="1">
    <source>
        <dbReference type="ARBA" id="ARBA00009804"/>
    </source>
</evidence>
<dbReference type="Pfam" id="PF00069">
    <property type="entry name" value="Pkinase"/>
    <property type="match status" value="1"/>
</dbReference>
<dbReference type="PROSITE" id="PS50011">
    <property type="entry name" value="PROTEIN_KINASE_DOM"/>
    <property type="match status" value="1"/>
</dbReference>
<dbReference type="GO" id="GO:0005524">
    <property type="term" value="F:ATP binding"/>
    <property type="evidence" value="ECO:0007669"/>
    <property type="project" value="UniProtKB-UniRule"/>
</dbReference>
<reference evidence="17 18" key="1">
    <citation type="submission" date="2016-11" db="UniProtKB">
        <authorList>
            <consortium name="WormBaseParasite"/>
        </authorList>
    </citation>
    <scope>IDENTIFICATION</scope>
</reference>
<evidence type="ECO:0000256" key="6">
    <source>
        <dbReference type="ARBA" id="ARBA00022741"/>
    </source>
</evidence>
<dbReference type="AlphaFoldDB" id="A0A1I8J4K5"/>
<evidence type="ECO:0000313" key="16">
    <source>
        <dbReference type="Proteomes" id="UP000095280"/>
    </source>
</evidence>
<dbReference type="GO" id="GO:0004674">
    <property type="term" value="F:protein serine/threonine kinase activity"/>
    <property type="evidence" value="ECO:0007669"/>
    <property type="project" value="UniProtKB-KW"/>
</dbReference>
<feature type="region of interest" description="Disordered" evidence="13">
    <location>
        <begin position="417"/>
        <end position="484"/>
    </location>
</feature>
<evidence type="ECO:0000256" key="12">
    <source>
        <dbReference type="RuleBase" id="RU000304"/>
    </source>
</evidence>
<evidence type="ECO:0000259" key="14">
    <source>
        <dbReference type="PROSITE" id="PS50011"/>
    </source>
</evidence>
<dbReference type="InterPro" id="IPR000719">
    <property type="entry name" value="Prot_kinase_dom"/>
</dbReference>
<evidence type="ECO:0000313" key="17">
    <source>
        <dbReference type="WBParaSite" id="maker-uti_cns_0002739-snap-gene-0.5-mRNA-1"/>
    </source>
</evidence>
<accession>A0A1I8J4K5</accession>
<dbReference type="Gene3D" id="3.30.200.20">
    <property type="entry name" value="Phosphorylase Kinase, domain 1"/>
    <property type="match status" value="1"/>
</dbReference>
<feature type="binding site" evidence="11">
    <location>
        <position position="104"/>
    </location>
    <ligand>
        <name>ATP</name>
        <dbReference type="ChEBI" id="CHEBI:30616"/>
    </ligand>
</feature>
<dbReference type="InterPro" id="IPR011009">
    <property type="entry name" value="Kinase-like_dom_sf"/>
</dbReference>
<keyword evidence="8 11" id="KW-0067">ATP-binding</keyword>
<evidence type="ECO:0000256" key="13">
    <source>
        <dbReference type="SAM" id="MobiDB-lite"/>
    </source>
</evidence>
<protein>
    <recommendedName>
        <fullName evidence="2">non-specific serine/threonine protein kinase</fullName>
        <ecNumber evidence="2">2.7.11.1</ecNumber>
    </recommendedName>
</protein>
<dbReference type="FunFam" id="3.30.200.20:FF:000686">
    <property type="entry name" value="Ribosomal protein S6 kinase"/>
    <property type="match status" value="1"/>
</dbReference>
<sequence length="484" mass="53205">MDSHTESMPAPIPNADSGQDTAMNDADYESAERNFLLNGPLSVEESMRGDGETIEIDQRLVNPTLQLQPRDFELLKVLGKGGYGKVFLARKASAPDRGCIFAMKVLKKATIVRNQKDTAHTKAERNILEIIRHPFLVELRYAFQTRDRLYLVLEFMAGGELFTQLERQGVFNEPTARFYLAEITLALGHLHEFGIVYRDLKPENILLDTEGHVKLTDFGLSKEAADKDLTHTFCGTIEYMAPEVLVRQGHGKDVDWWSLGTLMYDMLSGGPPFSADTKKQTIDKILRSRLCLPPYLTPEAKSLLTSLLKKVVTERLGYGPRDVDAVKSHSFFASVNWEHVINRRTEPPFRPDSLLTSETDVSLFDPKFTRENPVESPAEDSVLSASLSDAFQGFTYVAPAVLDSVYRDTDSAAGASASARRARRFSGGGAGASGWAGRRQATLDSCGGGADDQQFVLEDDFEDMDTDEPAPAAASAAAAAIGPA</sequence>
<dbReference type="EC" id="2.7.11.1" evidence="2"/>
<keyword evidence="3 12" id="KW-0723">Serine/threonine-protein kinase</keyword>
<feature type="compositionally biased region" description="Acidic residues" evidence="13">
    <location>
        <begin position="457"/>
        <end position="468"/>
    </location>
</feature>
<name>A0A1I8J4K5_9PLAT</name>
<keyword evidence="4" id="KW-0597">Phosphoprotein</keyword>
<keyword evidence="5" id="KW-0808">Transferase</keyword>
<dbReference type="InterPro" id="IPR017441">
    <property type="entry name" value="Protein_kinase_ATP_BS"/>
</dbReference>
<dbReference type="WBParaSite" id="maker-uti_cns_0045823-snap-gene-0.8-mRNA-1">
    <property type="protein sequence ID" value="maker-uti_cns_0045823-snap-gene-0.8-mRNA-1"/>
    <property type="gene ID" value="maker-uti_cns_0045823-snap-gene-0.8"/>
</dbReference>
<dbReference type="Proteomes" id="UP000095280">
    <property type="component" value="Unplaced"/>
</dbReference>
<evidence type="ECO:0000256" key="5">
    <source>
        <dbReference type="ARBA" id="ARBA00022679"/>
    </source>
</evidence>
<evidence type="ECO:0000256" key="2">
    <source>
        <dbReference type="ARBA" id="ARBA00012513"/>
    </source>
</evidence>
<feature type="region of interest" description="Disordered" evidence="13">
    <location>
        <begin position="1"/>
        <end position="22"/>
    </location>
</feature>
<feature type="compositionally biased region" description="Low complexity" evidence="13">
    <location>
        <begin position="469"/>
        <end position="484"/>
    </location>
</feature>
<evidence type="ECO:0000256" key="11">
    <source>
        <dbReference type="PROSITE-ProRule" id="PRU10141"/>
    </source>
</evidence>
<comment type="catalytic activity">
    <reaction evidence="10">
        <text>L-seryl-[protein] + ATP = O-phospho-L-seryl-[protein] + ADP + H(+)</text>
        <dbReference type="Rhea" id="RHEA:17989"/>
        <dbReference type="Rhea" id="RHEA-COMP:9863"/>
        <dbReference type="Rhea" id="RHEA-COMP:11604"/>
        <dbReference type="ChEBI" id="CHEBI:15378"/>
        <dbReference type="ChEBI" id="CHEBI:29999"/>
        <dbReference type="ChEBI" id="CHEBI:30616"/>
        <dbReference type="ChEBI" id="CHEBI:83421"/>
        <dbReference type="ChEBI" id="CHEBI:456216"/>
        <dbReference type="EC" id="2.7.11.1"/>
    </reaction>
</comment>
<evidence type="ECO:0000259" key="15">
    <source>
        <dbReference type="PROSITE" id="PS51285"/>
    </source>
</evidence>
<dbReference type="InterPro" id="IPR017892">
    <property type="entry name" value="Pkinase_C"/>
</dbReference>
<evidence type="ECO:0000256" key="3">
    <source>
        <dbReference type="ARBA" id="ARBA00022527"/>
    </source>
</evidence>
<proteinExistence type="inferred from homology"/>
<feature type="domain" description="Protein kinase" evidence="14">
    <location>
        <begin position="72"/>
        <end position="332"/>
    </location>
</feature>
<organism evidence="16 18">
    <name type="scientific">Macrostomum lignano</name>
    <dbReference type="NCBI Taxonomy" id="282301"/>
    <lineage>
        <taxon>Eukaryota</taxon>
        <taxon>Metazoa</taxon>
        <taxon>Spiralia</taxon>
        <taxon>Lophotrochozoa</taxon>
        <taxon>Platyhelminthes</taxon>
        <taxon>Rhabditophora</taxon>
        <taxon>Macrostomorpha</taxon>
        <taxon>Macrostomida</taxon>
        <taxon>Macrostomidae</taxon>
        <taxon>Macrostomum</taxon>
    </lineage>
</organism>
<comment type="similarity">
    <text evidence="1">Belongs to the protein kinase superfamily. AGC Ser/Thr protein kinase family. S6 kinase subfamily.</text>
</comment>
<dbReference type="InterPro" id="IPR000961">
    <property type="entry name" value="AGC-kinase_C"/>
</dbReference>
<evidence type="ECO:0000256" key="4">
    <source>
        <dbReference type="ARBA" id="ARBA00022553"/>
    </source>
</evidence>
<dbReference type="Gene3D" id="1.10.510.10">
    <property type="entry name" value="Transferase(Phosphotransferase) domain 1"/>
    <property type="match status" value="1"/>
</dbReference>
<keyword evidence="16" id="KW-1185">Reference proteome</keyword>
<dbReference type="OrthoDB" id="63267at2759"/>
<dbReference type="PROSITE" id="PS00107">
    <property type="entry name" value="PROTEIN_KINASE_ATP"/>
    <property type="match status" value="1"/>
</dbReference>
<dbReference type="PANTHER" id="PTHR24351">
    <property type="entry name" value="RIBOSOMAL PROTEIN S6 KINASE"/>
    <property type="match status" value="1"/>
</dbReference>
<evidence type="ECO:0000256" key="7">
    <source>
        <dbReference type="ARBA" id="ARBA00022777"/>
    </source>
</evidence>
<dbReference type="InterPro" id="IPR008271">
    <property type="entry name" value="Ser/Thr_kinase_AS"/>
</dbReference>
<dbReference type="SMART" id="SM00133">
    <property type="entry name" value="S_TK_X"/>
    <property type="match status" value="1"/>
</dbReference>
<dbReference type="STRING" id="282301.A0A1I8J4K5"/>
<dbReference type="PROSITE" id="PS00108">
    <property type="entry name" value="PROTEIN_KINASE_ST"/>
    <property type="match status" value="1"/>
</dbReference>
<evidence type="ECO:0000256" key="9">
    <source>
        <dbReference type="ARBA" id="ARBA00047899"/>
    </source>
</evidence>
<dbReference type="PROSITE" id="PS51285">
    <property type="entry name" value="AGC_KINASE_CTER"/>
    <property type="match status" value="1"/>
</dbReference>
<evidence type="ECO:0000313" key="18">
    <source>
        <dbReference type="WBParaSite" id="maker-uti_cns_0045823-snap-gene-0.8-mRNA-1"/>
    </source>
</evidence>
<feature type="domain" description="AGC-kinase C-terminal" evidence="15">
    <location>
        <begin position="333"/>
        <end position="406"/>
    </location>
</feature>
<keyword evidence="6 11" id="KW-0547">Nucleotide-binding</keyword>
<evidence type="ECO:0000256" key="10">
    <source>
        <dbReference type="ARBA" id="ARBA00048679"/>
    </source>
</evidence>
<keyword evidence="7" id="KW-0418">Kinase</keyword>
<dbReference type="Pfam" id="PF00433">
    <property type="entry name" value="Pkinase_C"/>
    <property type="match status" value="1"/>
</dbReference>
<evidence type="ECO:0000256" key="8">
    <source>
        <dbReference type="ARBA" id="ARBA00022840"/>
    </source>
</evidence>
<dbReference type="FunFam" id="1.10.510.10:FF:000008">
    <property type="entry name" value="Non-specific serine/threonine protein kinase"/>
    <property type="match status" value="1"/>
</dbReference>